<comment type="subcellular location">
    <subcellularLocation>
        <location evidence="1">Cell inner membrane</location>
        <topology evidence="1">Multi-pass membrane protein</topology>
    </subcellularLocation>
</comment>
<dbReference type="Proteomes" id="UP000308901">
    <property type="component" value="Unassembled WGS sequence"/>
</dbReference>
<feature type="domain" description="Tripartite ATP-independent periplasmic transporters DctQ component" evidence="10">
    <location>
        <begin position="27"/>
        <end position="159"/>
    </location>
</feature>
<evidence type="ECO:0000256" key="3">
    <source>
        <dbReference type="ARBA" id="ARBA00022475"/>
    </source>
</evidence>
<evidence type="ECO:0000256" key="6">
    <source>
        <dbReference type="ARBA" id="ARBA00022989"/>
    </source>
</evidence>
<organism evidence="11 12">
    <name type="scientific">Arcobacter arenosus</name>
    <dbReference type="NCBI Taxonomy" id="2576037"/>
    <lineage>
        <taxon>Bacteria</taxon>
        <taxon>Pseudomonadati</taxon>
        <taxon>Campylobacterota</taxon>
        <taxon>Epsilonproteobacteria</taxon>
        <taxon>Campylobacterales</taxon>
        <taxon>Arcobacteraceae</taxon>
        <taxon>Arcobacter</taxon>
    </lineage>
</organism>
<dbReference type="EMBL" id="VANU01000002">
    <property type="protein sequence ID" value="TLP39292.1"/>
    <property type="molecule type" value="Genomic_DNA"/>
</dbReference>
<reference evidence="11 12" key="1">
    <citation type="submission" date="2019-05" db="EMBL/GenBank/DDBJ databases">
        <title>Arcobacter sp. nov., isolated from sea sediment.</title>
        <authorList>
            <person name="Kim W."/>
        </authorList>
    </citation>
    <scope>NUCLEOTIDE SEQUENCE [LARGE SCALE GENOMIC DNA]</scope>
    <source>
        <strain evidence="11 12">CAU 1517</strain>
    </source>
</reference>
<keyword evidence="6 9" id="KW-1133">Transmembrane helix</keyword>
<evidence type="ECO:0000313" key="11">
    <source>
        <dbReference type="EMBL" id="TLP39292.1"/>
    </source>
</evidence>
<dbReference type="OrthoDB" id="9795655at2"/>
<keyword evidence="2" id="KW-0813">Transport</keyword>
<keyword evidence="7 9" id="KW-0472">Membrane</keyword>
<dbReference type="InterPro" id="IPR055348">
    <property type="entry name" value="DctQ"/>
</dbReference>
<name>A0A5R8Y1Y7_9BACT</name>
<evidence type="ECO:0000313" key="12">
    <source>
        <dbReference type="Proteomes" id="UP000308901"/>
    </source>
</evidence>
<comment type="similarity">
    <text evidence="8">Belongs to the TRAP transporter small permease family.</text>
</comment>
<feature type="transmembrane region" description="Helical" evidence="9">
    <location>
        <begin position="89"/>
        <end position="115"/>
    </location>
</feature>
<evidence type="ECO:0000256" key="7">
    <source>
        <dbReference type="ARBA" id="ARBA00023136"/>
    </source>
</evidence>
<dbReference type="InterPro" id="IPR007387">
    <property type="entry name" value="TRAP_DctQ"/>
</dbReference>
<evidence type="ECO:0000256" key="5">
    <source>
        <dbReference type="ARBA" id="ARBA00022692"/>
    </source>
</evidence>
<dbReference type="PANTHER" id="PTHR35011:SF4">
    <property type="entry name" value="SLL1102 PROTEIN"/>
    <property type="match status" value="1"/>
</dbReference>
<sequence length="209" mass="23778">MLLKLERGFDKFADIIGLVTAFAMVLMILNVFYDVVMRYFFKSGSIAMQEMEWHLFSVIILIGISYTLKEDGHVRVDLVYDRLSPRKKAMINMFGAIVFILPISILVGIDSLAPVREALNTMEGSGDPGGLPYRWIVKALIPLSFLLLIITTIGFFIKNLNIYKGYSVLDEYNLKGEIENLKCDLERHEHHIVNIDGTDDEKIEKGESK</sequence>
<keyword evidence="4" id="KW-0997">Cell inner membrane</keyword>
<feature type="transmembrane region" description="Helical" evidence="9">
    <location>
        <begin position="12"/>
        <end position="33"/>
    </location>
</feature>
<gene>
    <name evidence="11" type="ORF">FDK22_05325</name>
</gene>
<keyword evidence="12" id="KW-1185">Reference proteome</keyword>
<dbReference type="AlphaFoldDB" id="A0A5R8Y1Y7"/>
<comment type="caution">
    <text evidence="11">The sequence shown here is derived from an EMBL/GenBank/DDBJ whole genome shotgun (WGS) entry which is preliminary data.</text>
</comment>
<dbReference type="GO" id="GO:0005886">
    <property type="term" value="C:plasma membrane"/>
    <property type="evidence" value="ECO:0007669"/>
    <property type="project" value="UniProtKB-SubCell"/>
</dbReference>
<evidence type="ECO:0000256" key="8">
    <source>
        <dbReference type="ARBA" id="ARBA00038436"/>
    </source>
</evidence>
<dbReference type="Pfam" id="PF04290">
    <property type="entry name" value="DctQ"/>
    <property type="match status" value="1"/>
</dbReference>
<protein>
    <submittedName>
        <fullName evidence="11">TRAP transporter small permease subunit</fullName>
    </submittedName>
</protein>
<accession>A0A5R8Y1Y7</accession>
<keyword evidence="5 9" id="KW-0812">Transmembrane</keyword>
<feature type="transmembrane region" description="Helical" evidence="9">
    <location>
        <begin position="135"/>
        <end position="157"/>
    </location>
</feature>
<dbReference type="PANTHER" id="PTHR35011">
    <property type="entry name" value="2,3-DIKETO-L-GULONATE TRAP TRANSPORTER SMALL PERMEASE PROTEIN YIAM"/>
    <property type="match status" value="1"/>
</dbReference>
<dbReference type="RefSeq" id="WP_138151875.1">
    <property type="nucleotide sequence ID" value="NZ_CBDDKQ010000002.1"/>
</dbReference>
<evidence type="ECO:0000256" key="9">
    <source>
        <dbReference type="SAM" id="Phobius"/>
    </source>
</evidence>
<evidence type="ECO:0000256" key="4">
    <source>
        <dbReference type="ARBA" id="ARBA00022519"/>
    </source>
</evidence>
<evidence type="ECO:0000256" key="1">
    <source>
        <dbReference type="ARBA" id="ARBA00004429"/>
    </source>
</evidence>
<evidence type="ECO:0000256" key="2">
    <source>
        <dbReference type="ARBA" id="ARBA00022448"/>
    </source>
</evidence>
<evidence type="ECO:0000259" key="10">
    <source>
        <dbReference type="Pfam" id="PF04290"/>
    </source>
</evidence>
<keyword evidence="3" id="KW-1003">Cell membrane</keyword>
<proteinExistence type="inferred from homology"/>